<keyword evidence="4" id="KW-1185">Reference proteome</keyword>
<dbReference type="STRING" id="5078.A0A135LX12"/>
<evidence type="ECO:0000256" key="1">
    <source>
        <dbReference type="SAM" id="MobiDB-lite"/>
    </source>
</evidence>
<comment type="caution">
    <text evidence="3">The sequence shown here is derived from an EMBL/GenBank/DDBJ whole genome shotgun (WGS) entry which is preliminary data.</text>
</comment>
<dbReference type="EMBL" id="LHQR01000014">
    <property type="protein sequence ID" value="KXG53507.1"/>
    <property type="molecule type" value="Genomic_DNA"/>
</dbReference>
<gene>
    <name evidence="3" type="ORF">PGRI_005570</name>
</gene>
<dbReference type="GeneID" id="63703570"/>
<protein>
    <recommendedName>
        <fullName evidence="2">BTB domain-containing protein</fullName>
    </recommendedName>
</protein>
<dbReference type="RefSeq" id="XP_040652042.1">
    <property type="nucleotide sequence ID" value="XM_040788270.1"/>
</dbReference>
<feature type="region of interest" description="Disordered" evidence="1">
    <location>
        <begin position="103"/>
        <end position="123"/>
    </location>
</feature>
<dbReference type="Proteomes" id="UP000070168">
    <property type="component" value="Unassembled WGS sequence"/>
</dbReference>
<evidence type="ECO:0000313" key="4">
    <source>
        <dbReference type="Proteomes" id="UP000070168"/>
    </source>
</evidence>
<proteinExistence type="predicted"/>
<reference evidence="3 4" key="1">
    <citation type="journal article" date="2016" name="BMC Genomics">
        <title>Genome sequencing and secondary metabolism of the postharvest pathogen Penicillium griseofulvum.</title>
        <authorList>
            <person name="Banani H."/>
            <person name="Marcet-Houben M."/>
            <person name="Ballester A.R."/>
            <person name="Abbruscato P."/>
            <person name="Gonzalez-Candelas L."/>
            <person name="Gabaldon T."/>
            <person name="Spadaro D."/>
        </authorList>
    </citation>
    <scope>NUCLEOTIDE SEQUENCE [LARGE SCALE GENOMIC DNA]</scope>
    <source>
        <strain evidence="3 4">PG3</strain>
    </source>
</reference>
<sequence>MDRAFGRSLSSSLVTFTVGADKKEIPVHSSALAQLSQSLDALINGEIIEAKTKQVDWSEVDVDTFARLCEFACRRNYISPSFRLIDLNSYPFSPVNGKSLHSNVGGDEATPEPTTFQYDGNSLPEMPYKERSISTRQLHNAFTQIPVNVFQSNPSSYSTSTSKTSTNTKPSQDFTLCFSDMPTSMCWPTNMA</sequence>
<evidence type="ECO:0000313" key="3">
    <source>
        <dbReference type="EMBL" id="KXG53507.1"/>
    </source>
</evidence>
<dbReference type="OrthoDB" id="9997739at2759"/>
<name>A0A135LX12_PENPA</name>
<dbReference type="Pfam" id="PF00651">
    <property type="entry name" value="BTB"/>
    <property type="match status" value="1"/>
</dbReference>
<feature type="domain" description="BTB" evidence="2">
    <location>
        <begin position="12"/>
        <end position="72"/>
    </location>
</feature>
<evidence type="ECO:0000259" key="2">
    <source>
        <dbReference type="Pfam" id="PF00651"/>
    </source>
</evidence>
<accession>A0A135LX12</accession>
<dbReference type="Gene3D" id="3.30.710.10">
    <property type="entry name" value="Potassium Channel Kv1.1, Chain A"/>
    <property type="match status" value="1"/>
</dbReference>
<organism evidence="3 4">
    <name type="scientific">Penicillium patulum</name>
    <name type="common">Penicillium griseofulvum</name>
    <dbReference type="NCBI Taxonomy" id="5078"/>
    <lineage>
        <taxon>Eukaryota</taxon>
        <taxon>Fungi</taxon>
        <taxon>Dikarya</taxon>
        <taxon>Ascomycota</taxon>
        <taxon>Pezizomycotina</taxon>
        <taxon>Eurotiomycetes</taxon>
        <taxon>Eurotiomycetidae</taxon>
        <taxon>Eurotiales</taxon>
        <taxon>Aspergillaceae</taxon>
        <taxon>Penicillium</taxon>
    </lineage>
</organism>
<dbReference type="InterPro" id="IPR000210">
    <property type="entry name" value="BTB/POZ_dom"/>
</dbReference>
<dbReference type="InterPro" id="IPR011333">
    <property type="entry name" value="SKP1/BTB/POZ_sf"/>
</dbReference>
<dbReference type="AlphaFoldDB" id="A0A135LX12"/>